<protein>
    <submittedName>
        <fullName evidence="4">40S ribosomal protein S8</fullName>
    </submittedName>
</protein>
<evidence type="ECO:0000313" key="5">
    <source>
        <dbReference type="Proteomes" id="UP000249402"/>
    </source>
</evidence>
<reference evidence="4 5" key="1">
    <citation type="submission" date="2018-02" db="EMBL/GenBank/DDBJ databases">
        <title>The genomes of Aspergillus section Nigri reveals drivers in fungal speciation.</title>
        <authorList>
            <consortium name="DOE Joint Genome Institute"/>
            <person name="Vesth T.C."/>
            <person name="Nybo J."/>
            <person name="Theobald S."/>
            <person name="Brandl J."/>
            <person name="Frisvad J.C."/>
            <person name="Nielsen K.F."/>
            <person name="Lyhne E.K."/>
            <person name="Kogle M.E."/>
            <person name="Kuo A."/>
            <person name="Riley R."/>
            <person name="Clum A."/>
            <person name="Nolan M."/>
            <person name="Lipzen A."/>
            <person name="Salamov A."/>
            <person name="Henrissat B."/>
            <person name="Wiebenga A."/>
            <person name="De vries R.P."/>
            <person name="Grigoriev I.V."/>
            <person name="Mortensen U.H."/>
            <person name="Andersen M.R."/>
            <person name="Baker S.E."/>
        </authorList>
    </citation>
    <scope>NUCLEOTIDE SEQUENCE [LARGE SCALE GENOMIC DNA]</scope>
    <source>
        <strain evidence="4 5">CBS 121593</strain>
    </source>
</reference>
<dbReference type="Pfam" id="PF00410">
    <property type="entry name" value="Ribosomal_S8"/>
    <property type="match status" value="1"/>
</dbReference>
<proteinExistence type="inferred from homology"/>
<dbReference type="PANTHER" id="PTHR11758">
    <property type="entry name" value="40S RIBOSOMAL PROTEIN S15A"/>
    <property type="match status" value="1"/>
</dbReference>
<dbReference type="GO" id="GO:0005840">
    <property type="term" value="C:ribosome"/>
    <property type="evidence" value="ECO:0007669"/>
    <property type="project" value="UniProtKB-KW"/>
</dbReference>
<comment type="similarity">
    <text evidence="1">Belongs to the universal ribosomal protein uS8 family.</text>
</comment>
<sequence>MSLVNLSHVCSHLNNASKARLALTSINNTKLHLKLCLALQNDGLISSVVRGSRAPPPLHPILGTPSAVDESEGVEPVTQSNVASRRLWLGLKYWQSEPVLGKLTMVSKPTKRVNIDLAGLRRVIRGERSNSVEGLRSPGEALYISTDKGIMEARECVEKKVGGLVLCRVR</sequence>
<dbReference type="Gene3D" id="3.30.1490.10">
    <property type="match status" value="1"/>
</dbReference>
<dbReference type="GeneID" id="37218900"/>
<dbReference type="InterPro" id="IPR035987">
    <property type="entry name" value="Ribosomal_uS8_sf"/>
</dbReference>
<dbReference type="Proteomes" id="UP000249402">
    <property type="component" value="Unassembled WGS sequence"/>
</dbReference>
<accession>A0A395GQN0</accession>
<dbReference type="FunFam" id="3.30.1490.10:FF:000005">
    <property type="entry name" value="Mitochondrial 40S ribosomal protein S8"/>
    <property type="match status" value="1"/>
</dbReference>
<evidence type="ECO:0000313" key="4">
    <source>
        <dbReference type="EMBL" id="RAK97850.1"/>
    </source>
</evidence>
<dbReference type="SUPFAM" id="SSF56047">
    <property type="entry name" value="Ribosomal protein S8"/>
    <property type="match status" value="1"/>
</dbReference>
<dbReference type="STRING" id="1448316.A0A395GQN0"/>
<dbReference type="EMBL" id="KZ824459">
    <property type="protein sequence ID" value="RAK97850.1"/>
    <property type="molecule type" value="Genomic_DNA"/>
</dbReference>
<dbReference type="InterPro" id="IPR000630">
    <property type="entry name" value="Ribosomal_uS8"/>
</dbReference>
<evidence type="ECO:0000256" key="3">
    <source>
        <dbReference type="ARBA" id="ARBA00023274"/>
    </source>
</evidence>
<name>A0A395GQN0_9EURO</name>
<gene>
    <name evidence="4" type="ORF">BO80DRAFT_182704</name>
</gene>
<keyword evidence="5" id="KW-1185">Reference proteome</keyword>
<dbReference type="VEuPathDB" id="FungiDB:BO80DRAFT_182704"/>
<organism evidence="4 5">
    <name type="scientific">Aspergillus ibericus CBS 121593</name>
    <dbReference type="NCBI Taxonomy" id="1448316"/>
    <lineage>
        <taxon>Eukaryota</taxon>
        <taxon>Fungi</taxon>
        <taxon>Dikarya</taxon>
        <taxon>Ascomycota</taxon>
        <taxon>Pezizomycotina</taxon>
        <taxon>Eurotiomycetes</taxon>
        <taxon>Eurotiomycetidae</taxon>
        <taxon>Eurotiales</taxon>
        <taxon>Aspergillaceae</taxon>
        <taxon>Aspergillus</taxon>
        <taxon>Aspergillus subgen. Circumdati</taxon>
    </lineage>
</organism>
<dbReference type="GO" id="GO:1990904">
    <property type="term" value="C:ribonucleoprotein complex"/>
    <property type="evidence" value="ECO:0007669"/>
    <property type="project" value="UniProtKB-KW"/>
</dbReference>
<dbReference type="RefSeq" id="XP_025572178.1">
    <property type="nucleotide sequence ID" value="XM_025714035.1"/>
</dbReference>
<evidence type="ECO:0000256" key="2">
    <source>
        <dbReference type="ARBA" id="ARBA00022980"/>
    </source>
</evidence>
<keyword evidence="3" id="KW-0687">Ribonucleoprotein</keyword>
<dbReference type="OrthoDB" id="409928at2759"/>
<dbReference type="GO" id="GO:0006412">
    <property type="term" value="P:translation"/>
    <property type="evidence" value="ECO:0007669"/>
    <property type="project" value="InterPro"/>
</dbReference>
<evidence type="ECO:0000256" key="1">
    <source>
        <dbReference type="ARBA" id="ARBA00006471"/>
    </source>
</evidence>
<dbReference type="GO" id="GO:0003735">
    <property type="term" value="F:structural constituent of ribosome"/>
    <property type="evidence" value="ECO:0007669"/>
    <property type="project" value="InterPro"/>
</dbReference>
<dbReference type="AlphaFoldDB" id="A0A395GQN0"/>
<keyword evidence="2 4" id="KW-0689">Ribosomal protein</keyword>